<reference evidence="1 2" key="1">
    <citation type="submission" date="2021-06" db="EMBL/GenBank/DDBJ databases">
        <title>Caerostris extrusa draft genome.</title>
        <authorList>
            <person name="Kono N."/>
            <person name="Arakawa K."/>
        </authorList>
    </citation>
    <scope>NUCLEOTIDE SEQUENCE [LARGE SCALE GENOMIC DNA]</scope>
</reference>
<organism evidence="1 2">
    <name type="scientific">Caerostris extrusa</name>
    <name type="common">Bark spider</name>
    <name type="synonym">Caerostris bankana</name>
    <dbReference type="NCBI Taxonomy" id="172846"/>
    <lineage>
        <taxon>Eukaryota</taxon>
        <taxon>Metazoa</taxon>
        <taxon>Ecdysozoa</taxon>
        <taxon>Arthropoda</taxon>
        <taxon>Chelicerata</taxon>
        <taxon>Arachnida</taxon>
        <taxon>Araneae</taxon>
        <taxon>Araneomorphae</taxon>
        <taxon>Entelegynae</taxon>
        <taxon>Araneoidea</taxon>
        <taxon>Araneidae</taxon>
        <taxon>Caerostris</taxon>
    </lineage>
</organism>
<comment type="caution">
    <text evidence="1">The sequence shown here is derived from an EMBL/GenBank/DDBJ whole genome shotgun (WGS) entry which is preliminary data.</text>
</comment>
<sequence length="93" mass="10554">MDLPQFYQLDETASEAFLGAIISKWNQKTELWRKTGANLALPSKCTTQRACYTASTRYHPYSEINSRHGILSFSYSSLFLSSNRGPYGLHTDL</sequence>
<evidence type="ECO:0000313" key="2">
    <source>
        <dbReference type="Proteomes" id="UP001054945"/>
    </source>
</evidence>
<name>A0AAV4SWE8_CAEEX</name>
<dbReference type="EMBL" id="BPLR01010207">
    <property type="protein sequence ID" value="GIY37702.1"/>
    <property type="molecule type" value="Genomic_DNA"/>
</dbReference>
<dbReference type="AlphaFoldDB" id="A0AAV4SWE8"/>
<protein>
    <submittedName>
        <fullName evidence="1">Uncharacterized protein</fullName>
    </submittedName>
</protein>
<evidence type="ECO:0000313" key="1">
    <source>
        <dbReference type="EMBL" id="GIY37702.1"/>
    </source>
</evidence>
<accession>A0AAV4SWE8</accession>
<dbReference type="Proteomes" id="UP001054945">
    <property type="component" value="Unassembled WGS sequence"/>
</dbReference>
<proteinExistence type="predicted"/>
<keyword evidence="2" id="KW-1185">Reference proteome</keyword>
<gene>
    <name evidence="1" type="ORF">CEXT_323881</name>
</gene>